<dbReference type="InParanoid" id="W0REQ7"/>
<dbReference type="Gene3D" id="3.60.110.10">
    <property type="entry name" value="Carbon-nitrogen hydrolase"/>
    <property type="match status" value="1"/>
</dbReference>
<dbReference type="PANTHER" id="PTHR47799">
    <property type="entry name" value="OMEGA-AMIDASE YAFV"/>
    <property type="match status" value="1"/>
</dbReference>
<dbReference type="OrthoDB" id="9811121at2"/>
<keyword evidence="2" id="KW-0449">Lipoprotein</keyword>
<organism evidence="2 3">
    <name type="scientific">Gemmatirosa kalamazoonensis</name>
    <dbReference type="NCBI Taxonomy" id="861299"/>
    <lineage>
        <taxon>Bacteria</taxon>
        <taxon>Pseudomonadati</taxon>
        <taxon>Gemmatimonadota</taxon>
        <taxon>Gemmatimonadia</taxon>
        <taxon>Gemmatimonadales</taxon>
        <taxon>Gemmatimonadaceae</taxon>
        <taxon>Gemmatirosa</taxon>
    </lineage>
</organism>
<protein>
    <submittedName>
        <fullName evidence="2">Nitrilase/cyanide hydratase and apolipoprotein N-acyltransferase</fullName>
    </submittedName>
</protein>
<feature type="domain" description="CN hydrolase" evidence="1">
    <location>
        <begin position="6"/>
        <end position="246"/>
    </location>
</feature>
<dbReference type="SUPFAM" id="SSF56317">
    <property type="entry name" value="Carbon-nitrogen hydrolase"/>
    <property type="match status" value="1"/>
</dbReference>
<sequence>MSETTLRIALVQMAVADGAPERNVARAESLVGDAGPADLYLLPELWTTGYAHGTWRDVARRHTPAAVAAMQRLADARNAWVGGSVITETASGALANRLWLAQPDGRAPVCYDKAHLFAAMDEPKHLTGGAQRVRACIGDGARAIDSALSICFDLRFPEQYRRDAVDGAQLFVVSSEWPHPRGEALRLFARARAAENQAYLALCNRVGPAADGAVFCGGSCLVAPNGEVLVDAGDSDETVVVGEVDRAVVDRYRAEFPVVPLRVEGVDY</sequence>
<dbReference type="Pfam" id="PF00795">
    <property type="entry name" value="CN_hydrolase"/>
    <property type="match status" value="1"/>
</dbReference>
<proteinExistence type="predicted"/>
<reference evidence="2 3" key="1">
    <citation type="journal article" date="2014" name="Genome Announc.">
        <title>Genome Sequence and Methylome of Soil Bacterium Gemmatirosa kalamazoonensis KBS708T, a Member of the Rarely Cultivated Gemmatimonadetes Phylum.</title>
        <authorList>
            <person name="Debruyn J.M."/>
            <person name="Radosevich M."/>
            <person name="Wommack K.E."/>
            <person name="Polson S.W."/>
            <person name="Hauser L.J."/>
            <person name="Fawaz M.N."/>
            <person name="Korlach J."/>
            <person name="Tsai Y.C."/>
        </authorList>
    </citation>
    <scope>NUCLEOTIDE SEQUENCE [LARGE SCALE GENOMIC DNA]</scope>
    <source>
        <strain evidence="2 3">KBS708</strain>
    </source>
</reference>
<evidence type="ECO:0000259" key="1">
    <source>
        <dbReference type="PROSITE" id="PS50263"/>
    </source>
</evidence>
<evidence type="ECO:0000313" key="3">
    <source>
        <dbReference type="Proteomes" id="UP000019151"/>
    </source>
</evidence>
<keyword evidence="2" id="KW-0012">Acyltransferase</keyword>
<dbReference type="PROSITE" id="PS50263">
    <property type="entry name" value="CN_HYDROLASE"/>
    <property type="match status" value="1"/>
</dbReference>
<accession>W0REQ7</accession>
<dbReference type="Proteomes" id="UP000019151">
    <property type="component" value="Chromosome"/>
</dbReference>
<dbReference type="GO" id="GO:0016746">
    <property type="term" value="F:acyltransferase activity"/>
    <property type="evidence" value="ECO:0007669"/>
    <property type="project" value="UniProtKB-KW"/>
</dbReference>
<evidence type="ECO:0000313" key="2">
    <source>
        <dbReference type="EMBL" id="AHG87863.1"/>
    </source>
</evidence>
<dbReference type="GO" id="GO:0050152">
    <property type="term" value="F:omega-amidase activity"/>
    <property type="evidence" value="ECO:0007669"/>
    <property type="project" value="TreeGrafter"/>
</dbReference>
<dbReference type="InterPro" id="IPR003010">
    <property type="entry name" value="C-N_Hydrolase"/>
</dbReference>
<dbReference type="PANTHER" id="PTHR47799:SF1">
    <property type="entry name" value="OMEGA-AMIDASE YAFV"/>
    <property type="match status" value="1"/>
</dbReference>
<keyword evidence="3" id="KW-1185">Reference proteome</keyword>
<keyword evidence="2" id="KW-0808">Transferase</keyword>
<dbReference type="EMBL" id="CP007128">
    <property type="protein sequence ID" value="AHG87863.1"/>
    <property type="molecule type" value="Genomic_DNA"/>
</dbReference>
<dbReference type="FunCoup" id="W0REQ7">
    <property type="interactions" value="499"/>
</dbReference>
<gene>
    <name evidence="2" type="ORF">J421_0326</name>
</gene>
<dbReference type="HOGENOM" id="CLU_030130_3_1_0"/>
<dbReference type="eggNOG" id="COG0388">
    <property type="taxonomic scope" value="Bacteria"/>
</dbReference>
<dbReference type="AlphaFoldDB" id="W0REQ7"/>
<dbReference type="GO" id="GO:0106008">
    <property type="term" value="F:2-oxoglutaramate amidase activity"/>
    <property type="evidence" value="ECO:0007669"/>
    <property type="project" value="TreeGrafter"/>
</dbReference>
<dbReference type="InterPro" id="IPR052737">
    <property type="entry name" value="Omega-amidase_YafV"/>
</dbReference>
<dbReference type="KEGG" id="gba:J421_0326"/>
<dbReference type="RefSeq" id="WP_025409418.1">
    <property type="nucleotide sequence ID" value="NZ_CP007128.1"/>
</dbReference>
<dbReference type="STRING" id="861299.J421_0326"/>
<dbReference type="InterPro" id="IPR036526">
    <property type="entry name" value="C-N_Hydrolase_sf"/>
</dbReference>
<name>W0REQ7_9BACT</name>